<feature type="transmembrane region" description="Helical" evidence="1">
    <location>
        <begin position="6"/>
        <end position="29"/>
    </location>
</feature>
<reference evidence="3" key="1">
    <citation type="submission" date="2022-03" db="EMBL/GenBank/DDBJ databases">
        <authorList>
            <person name="Martin H S."/>
        </authorList>
    </citation>
    <scope>NUCLEOTIDE SEQUENCE</scope>
</reference>
<dbReference type="Proteomes" id="UP000837857">
    <property type="component" value="Chromosome 1"/>
</dbReference>
<gene>
    <name evidence="3" type="ORF">IPOD504_LOCUS396</name>
</gene>
<feature type="non-terminal residue" evidence="3">
    <location>
        <position position="1"/>
    </location>
</feature>
<dbReference type="Pfam" id="PF07766">
    <property type="entry name" value="LETM1_RBD"/>
    <property type="match status" value="1"/>
</dbReference>
<keyword evidence="1" id="KW-0812">Transmembrane</keyword>
<accession>A0ABN8HQ94</accession>
<keyword evidence="1" id="KW-1133">Transmembrane helix</keyword>
<protein>
    <recommendedName>
        <fullName evidence="2">Letm1 RBD domain-containing protein</fullName>
    </recommendedName>
</protein>
<keyword evidence="1" id="KW-0472">Membrane</keyword>
<evidence type="ECO:0000313" key="3">
    <source>
        <dbReference type="EMBL" id="CAH2035058.1"/>
    </source>
</evidence>
<sequence>MPSDMWRIAPVLILSAVPFGNYIIFPLAFMKPKKLLCSHFWSIQQKAQFSIEDLKERLRNNRPVLRALQAKLDYVPDSSAKEKWRRVLALLGSGVHPSPNEVLACKELFTKDPYHLNYLSYSHMGYLLKMLEQLSEKEE</sequence>
<keyword evidence="4" id="KW-1185">Reference proteome</keyword>
<evidence type="ECO:0000313" key="4">
    <source>
        <dbReference type="Proteomes" id="UP000837857"/>
    </source>
</evidence>
<evidence type="ECO:0000259" key="2">
    <source>
        <dbReference type="Pfam" id="PF07766"/>
    </source>
</evidence>
<dbReference type="InterPro" id="IPR033122">
    <property type="entry name" value="LETM1-like_RBD"/>
</dbReference>
<proteinExistence type="predicted"/>
<feature type="domain" description="Letm1 RBD" evidence="2">
    <location>
        <begin position="1"/>
        <end position="132"/>
    </location>
</feature>
<evidence type="ECO:0000256" key="1">
    <source>
        <dbReference type="SAM" id="Phobius"/>
    </source>
</evidence>
<dbReference type="EMBL" id="OW152813">
    <property type="protein sequence ID" value="CAH2035058.1"/>
    <property type="molecule type" value="Genomic_DNA"/>
</dbReference>
<organism evidence="3 4">
    <name type="scientific">Iphiclides podalirius</name>
    <name type="common">scarce swallowtail</name>
    <dbReference type="NCBI Taxonomy" id="110791"/>
    <lineage>
        <taxon>Eukaryota</taxon>
        <taxon>Metazoa</taxon>
        <taxon>Ecdysozoa</taxon>
        <taxon>Arthropoda</taxon>
        <taxon>Hexapoda</taxon>
        <taxon>Insecta</taxon>
        <taxon>Pterygota</taxon>
        <taxon>Neoptera</taxon>
        <taxon>Endopterygota</taxon>
        <taxon>Lepidoptera</taxon>
        <taxon>Glossata</taxon>
        <taxon>Ditrysia</taxon>
        <taxon>Papilionoidea</taxon>
        <taxon>Papilionidae</taxon>
        <taxon>Papilioninae</taxon>
        <taxon>Iphiclides</taxon>
    </lineage>
</organism>
<name>A0ABN8HQ94_9NEOP</name>